<accession>A0A061RPD2</accession>
<name>A0A061RPD2_9CHLO</name>
<sequence>REPNVRALPGQQRQRAEGAFPFAPPEEEPVPEEVVSPRETAAAAAPEPLSSPDAPEAFPQAEPVPEQAWLPEAVAAELPPPPEREPQVPRDGVPLPR</sequence>
<feature type="region of interest" description="Disordered" evidence="1">
    <location>
        <begin position="1"/>
        <end position="97"/>
    </location>
</feature>
<feature type="non-terminal residue" evidence="2">
    <location>
        <position position="1"/>
    </location>
</feature>
<protein>
    <submittedName>
        <fullName evidence="2">Uncharacterized protein</fullName>
    </submittedName>
</protein>
<dbReference type="EMBL" id="GBEZ01010989">
    <property type="protein sequence ID" value="JAC74752.1"/>
    <property type="molecule type" value="Transcribed_RNA"/>
</dbReference>
<feature type="non-terminal residue" evidence="2">
    <location>
        <position position="97"/>
    </location>
</feature>
<evidence type="ECO:0000256" key="1">
    <source>
        <dbReference type="SAM" id="MobiDB-lite"/>
    </source>
</evidence>
<gene>
    <name evidence="2" type="ORF">TSPGSL018_25104</name>
</gene>
<dbReference type="AlphaFoldDB" id="A0A061RPD2"/>
<organism evidence="2">
    <name type="scientific">Tetraselmis sp. GSL018</name>
    <dbReference type="NCBI Taxonomy" id="582737"/>
    <lineage>
        <taxon>Eukaryota</taxon>
        <taxon>Viridiplantae</taxon>
        <taxon>Chlorophyta</taxon>
        <taxon>core chlorophytes</taxon>
        <taxon>Chlorodendrophyceae</taxon>
        <taxon>Chlorodendrales</taxon>
        <taxon>Chlorodendraceae</taxon>
        <taxon>Tetraselmis</taxon>
    </lineage>
</organism>
<evidence type="ECO:0000313" key="2">
    <source>
        <dbReference type="EMBL" id="JAC74752.1"/>
    </source>
</evidence>
<reference evidence="2" key="1">
    <citation type="submission" date="2014-05" db="EMBL/GenBank/DDBJ databases">
        <title>The transcriptome of the halophilic microalga Tetraselmis sp. GSL018 isolated from the Great Salt Lake, Utah.</title>
        <authorList>
            <person name="Jinkerson R.E."/>
            <person name="D'Adamo S."/>
            <person name="Posewitz M.C."/>
        </authorList>
    </citation>
    <scope>NUCLEOTIDE SEQUENCE</scope>
    <source>
        <strain evidence="2">GSL018</strain>
    </source>
</reference>
<proteinExistence type="predicted"/>
<feature type="compositionally biased region" description="Low complexity" evidence="1">
    <location>
        <begin position="32"/>
        <end position="57"/>
    </location>
</feature>